<name>A0AAW1L9Z6_POPJA</name>
<dbReference type="InterPro" id="IPR035899">
    <property type="entry name" value="DBL_dom_sf"/>
</dbReference>
<keyword evidence="3" id="KW-1185">Reference proteome</keyword>
<dbReference type="InterPro" id="IPR000219">
    <property type="entry name" value="DH_dom"/>
</dbReference>
<dbReference type="SUPFAM" id="SSF50729">
    <property type="entry name" value="PH domain-like"/>
    <property type="match status" value="1"/>
</dbReference>
<dbReference type="EMBL" id="JASPKY010000143">
    <property type="protein sequence ID" value="KAK9730720.1"/>
    <property type="molecule type" value="Genomic_DNA"/>
</dbReference>
<proteinExistence type="predicted"/>
<dbReference type="Proteomes" id="UP001458880">
    <property type="component" value="Unassembled WGS sequence"/>
</dbReference>
<accession>A0AAW1L9Z6</accession>
<protein>
    <recommendedName>
        <fullName evidence="1">DH domain-containing protein</fullName>
    </recommendedName>
</protein>
<sequence>MYPNLNRFSFHEDNKNSTTVYETQYEFGGYPKLGMSLAELRQIVQSNIHTYDPKQYKVIDKFLQDEQVYVDKLAVLEVQKFDLCAIKIPYYDLQSIFGFIEEIKNIHGTIFPQHLIRIYCIEDILRVFVMHAEKLRIYIKDEWKKSQVKFEGKKAILKRFYNTGIIKDLSLPEQKISDYLKFHEQIKSNYEHIKSSEIFQQSFQLFNNIYIQMQYVKQAAVIEKFQMPLFQNIHLVNLFYVSVDGGLAVRYKVFLMDNDVIFTSLGSSTKPPKAEMKIRTDTISLNASIRDEFSFEMYEHCDKGQKKTYMFVAENSYVRNEWMQIISKVCSGK</sequence>
<evidence type="ECO:0000259" key="1">
    <source>
        <dbReference type="PROSITE" id="PS50010"/>
    </source>
</evidence>
<evidence type="ECO:0000313" key="2">
    <source>
        <dbReference type="EMBL" id="KAK9730720.1"/>
    </source>
</evidence>
<feature type="domain" description="DH" evidence="1">
    <location>
        <begin position="54"/>
        <end position="138"/>
    </location>
</feature>
<evidence type="ECO:0000313" key="3">
    <source>
        <dbReference type="Proteomes" id="UP001458880"/>
    </source>
</evidence>
<dbReference type="AlphaFoldDB" id="A0AAW1L9Z6"/>
<dbReference type="SUPFAM" id="SSF48065">
    <property type="entry name" value="DBL homology domain (DH-domain)"/>
    <property type="match status" value="1"/>
</dbReference>
<dbReference type="InterPro" id="IPR011993">
    <property type="entry name" value="PH-like_dom_sf"/>
</dbReference>
<gene>
    <name evidence="2" type="ORF">QE152_g14291</name>
</gene>
<dbReference type="Gene3D" id="2.30.29.30">
    <property type="entry name" value="Pleckstrin-homology domain (PH domain)/Phosphotyrosine-binding domain (PTB)"/>
    <property type="match status" value="1"/>
</dbReference>
<organism evidence="2 3">
    <name type="scientific">Popillia japonica</name>
    <name type="common">Japanese beetle</name>
    <dbReference type="NCBI Taxonomy" id="7064"/>
    <lineage>
        <taxon>Eukaryota</taxon>
        <taxon>Metazoa</taxon>
        <taxon>Ecdysozoa</taxon>
        <taxon>Arthropoda</taxon>
        <taxon>Hexapoda</taxon>
        <taxon>Insecta</taxon>
        <taxon>Pterygota</taxon>
        <taxon>Neoptera</taxon>
        <taxon>Endopterygota</taxon>
        <taxon>Coleoptera</taxon>
        <taxon>Polyphaga</taxon>
        <taxon>Scarabaeiformia</taxon>
        <taxon>Scarabaeidae</taxon>
        <taxon>Rutelinae</taxon>
        <taxon>Popillia</taxon>
    </lineage>
</organism>
<dbReference type="Gene3D" id="1.20.900.10">
    <property type="entry name" value="Dbl homology (DH) domain"/>
    <property type="match status" value="1"/>
</dbReference>
<comment type="caution">
    <text evidence="2">The sequence shown here is derived from an EMBL/GenBank/DDBJ whole genome shotgun (WGS) entry which is preliminary data.</text>
</comment>
<dbReference type="GO" id="GO:0005085">
    <property type="term" value="F:guanyl-nucleotide exchange factor activity"/>
    <property type="evidence" value="ECO:0007669"/>
    <property type="project" value="InterPro"/>
</dbReference>
<dbReference type="PROSITE" id="PS50010">
    <property type="entry name" value="DH_2"/>
    <property type="match status" value="1"/>
</dbReference>
<reference evidence="2 3" key="1">
    <citation type="journal article" date="2024" name="BMC Genomics">
        <title>De novo assembly and annotation of Popillia japonica's genome with initial clues to its potential as an invasive pest.</title>
        <authorList>
            <person name="Cucini C."/>
            <person name="Boschi S."/>
            <person name="Funari R."/>
            <person name="Cardaioli E."/>
            <person name="Iannotti N."/>
            <person name="Marturano G."/>
            <person name="Paoli F."/>
            <person name="Bruttini M."/>
            <person name="Carapelli A."/>
            <person name="Frati F."/>
            <person name="Nardi F."/>
        </authorList>
    </citation>
    <scope>NUCLEOTIDE SEQUENCE [LARGE SCALE GENOMIC DNA]</scope>
    <source>
        <strain evidence="2">DMR45628</strain>
    </source>
</reference>